<dbReference type="OrthoDB" id="9804504at2"/>
<dbReference type="GO" id="GO:0003723">
    <property type="term" value="F:RNA binding"/>
    <property type="evidence" value="ECO:0007669"/>
    <property type="project" value="InterPro"/>
</dbReference>
<dbReference type="Pfam" id="PF09107">
    <property type="entry name" value="WHD_3rd_SelB"/>
    <property type="match status" value="1"/>
</dbReference>
<dbReference type="InterPro" id="IPR057335">
    <property type="entry name" value="Beta-barrel_SelB"/>
</dbReference>
<evidence type="ECO:0000313" key="11">
    <source>
        <dbReference type="Proteomes" id="UP000253606"/>
    </source>
</evidence>
<evidence type="ECO:0000256" key="6">
    <source>
        <dbReference type="ARBA" id="ARBA00023134"/>
    </source>
</evidence>
<dbReference type="AlphaFoldDB" id="A0A2Z5G675"/>
<dbReference type="InterPro" id="IPR000795">
    <property type="entry name" value="T_Tr_GTP-bd_dom"/>
</dbReference>
<dbReference type="InterPro" id="IPR009001">
    <property type="entry name" value="Transl_elong_EF1A/Init_IF2_C"/>
</dbReference>
<dbReference type="GO" id="GO:0003746">
    <property type="term" value="F:translation elongation factor activity"/>
    <property type="evidence" value="ECO:0007669"/>
    <property type="project" value="UniProtKB-KW"/>
</dbReference>
<name>A0A2Z5G675_9BACT</name>
<evidence type="ECO:0000256" key="3">
    <source>
        <dbReference type="ARBA" id="ARBA00022490"/>
    </source>
</evidence>
<evidence type="ECO:0000259" key="9">
    <source>
        <dbReference type="PROSITE" id="PS51722"/>
    </source>
</evidence>
<dbReference type="GO" id="GO:0005737">
    <property type="term" value="C:cytoplasm"/>
    <property type="evidence" value="ECO:0007669"/>
    <property type="project" value="UniProtKB-SubCell"/>
</dbReference>
<comment type="function">
    <text evidence="7">Translation factor necessary for the incorporation of selenocysteine into proteins. It probably replaces EF-Tu for the insertion of selenocysteine directed by the UGA codon. SelB binds GTP and GDP.</text>
</comment>
<dbReference type="PRINTS" id="PR00315">
    <property type="entry name" value="ELONGATNFCT"/>
</dbReference>
<dbReference type="InterPro" id="IPR050055">
    <property type="entry name" value="EF-Tu_GTPase"/>
</dbReference>
<sequence length="633" mass="69040">MTPPLKSIVIGTAGHIDHGKTALIHALTGVDADRLPEEKRRGITIDLGFASLDETAPDGTPLRISFVDVPGHALFIRNMLAGAGGVDAVLLVIAANEGVKPQTREHLAICGLLGVRRGITTISKVDAVSPERLDQVLTAVRAFLRGTFLDASESRILPVSAKNGEGLAELRHELRALAVDTKVRQPDHVSRLPIDRAFMMKGFGTVVTGTLLSGTVFAGESLALEPGGRTVRVRGLQTHGHSEARVSAGSRVALNLTGIEVSKISRGQTFVEPEMLTATSTIDAEVMLLPGVAALKHRERLHFHAFTTETLASVSLYGYNSVEPGAKRIVRLKLNDPVLLLPGDRFVLRQLSPAATIGGGRVLDAQPIEKLKKAECLAWLESMGNASLEEQVKLRIGRRKTRGVSLRELVRETGLTPEAMIRHLNILVSRNNLGRFAGDLFLTKDAVEAAAEAVLLRLEMKSNQKGIKLSELKSQIGLSGEVFEYLVEGLFAEQKLCRQGEMVFSRGAAPQPSGEDDPIQSKIEGIYKNAGLASPSTNEVATVLGITDDQMRRSMTMLLRDKTMVRMGTDPVYIHRQALDELRAQFKGFRGQTIDVARFKQITGLSRKYAIPLLEYLDRERVTRKEGDRRLVL</sequence>
<dbReference type="KEGG" id="abas:ACPOL_4790"/>
<keyword evidence="10" id="KW-0251">Elongation factor</keyword>
<evidence type="ECO:0000256" key="7">
    <source>
        <dbReference type="ARBA" id="ARBA00025526"/>
    </source>
</evidence>
<keyword evidence="11" id="KW-1185">Reference proteome</keyword>
<dbReference type="CDD" id="cd04171">
    <property type="entry name" value="SelB"/>
    <property type="match status" value="1"/>
</dbReference>
<evidence type="ECO:0000256" key="1">
    <source>
        <dbReference type="ARBA" id="ARBA00004496"/>
    </source>
</evidence>
<reference evidence="10 11" key="1">
    <citation type="journal article" date="2018" name="Front. Microbiol.">
        <title>Hydrolytic Capabilities as a Key to Environmental Success: Chitinolytic and Cellulolytic Acidobacteria From Acidic Sub-arctic Soils and Boreal Peatlands.</title>
        <authorList>
            <person name="Belova S.E."/>
            <person name="Ravin N.V."/>
            <person name="Pankratov T.A."/>
            <person name="Rakitin A.L."/>
            <person name="Ivanova A.A."/>
            <person name="Beletsky A.V."/>
            <person name="Mardanov A.V."/>
            <person name="Sinninghe Damste J.S."/>
            <person name="Dedysh S.N."/>
        </authorList>
    </citation>
    <scope>NUCLEOTIDE SEQUENCE [LARGE SCALE GENOMIC DNA]</scope>
    <source>
        <strain evidence="10 11">SBC82</strain>
    </source>
</reference>
<dbReference type="SUPFAM" id="SSF50465">
    <property type="entry name" value="EF-Tu/eEF-1alpha/eIF2-gamma C-terminal domain"/>
    <property type="match status" value="1"/>
</dbReference>
<dbReference type="Gene3D" id="2.40.30.10">
    <property type="entry name" value="Translation factors"/>
    <property type="match status" value="1"/>
</dbReference>
<dbReference type="Pfam" id="PF25461">
    <property type="entry name" value="Beta-barrel_SelB"/>
    <property type="match status" value="1"/>
</dbReference>
<keyword evidence="4" id="KW-0547">Nucleotide-binding</keyword>
<evidence type="ECO:0000256" key="4">
    <source>
        <dbReference type="ARBA" id="ARBA00022741"/>
    </source>
</evidence>
<dbReference type="SUPFAM" id="SSF46785">
    <property type="entry name" value="Winged helix' DNA-binding domain"/>
    <property type="match status" value="2"/>
</dbReference>
<keyword evidence="6" id="KW-0342">GTP-binding</keyword>
<dbReference type="EMBL" id="CP030840">
    <property type="protein sequence ID" value="AXC14056.1"/>
    <property type="molecule type" value="Genomic_DNA"/>
</dbReference>
<dbReference type="Proteomes" id="UP000253606">
    <property type="component" value="Chromosome"/>
</dbReference>
<dbReference type="GO" id="GO:0001514">
    <property type="term" value="P:selenocysteine incorporation"/>
    <property type="evidence" value="ECO:0007669"/>
    <property type="project" value="InterPro"/>
</dbReference>
<dbReference type="CDD" id="cd03696">
    <property type="entry name" value="SelB_II"/>
    <property type="match status" value="1"/>
</dbReference>
<evidence type="ECO:0000256" key="5">
    <source>
        <dbReference type="ARBA" id="ARBA00022917"/>
    </source>
</evidence>
<accession>A0A2Z5G675</accession>
<dbReference type="PANTHER" id="PTHR43721">
    <property type="entry name" value="ELONGATION FACTOR TU-RELATED"/>
    <property type="match status" value="1"/>
</dbReference>
<dbReference type="SUPFAM" id="SSF50447">
    <property type="entry name" value="Translation proteins"/>
    <property type="match status" value="1"/>
</dbReference>
<dbReference type="InterPro" id="IPR036390">
    <property type="entry name" value="WH_DNA-bd_sf"/>
</dbReference>
<dbReference type="Gene3D" id="1.10.10.2770">
    <property type="match status" value="1"/>
</dbReference>
<dbReference type="GO" id="GO:0003924">
    <property type="term" value="F:GTPase activity"/>
    <property type="evidence" value="ECO:0007669"/>
    <property type="project" value="InterPro"/>
</dbReference>
<dbReference type="NCBIfam" id="TIGR00475">
    <property type="entry name" value="selB"/>
    <property type="match status" value="1"/>
</dbReference>
<evidence type="ECO:0000256" key="2">
    <source>
        <dbReference type="ARBA" id="ARBA00015953"/>
    </source>
</evidence>
<dbReference type="PROSITE" id="PS00301">
    <property type="entry name" value="G_TR_1"/>
    <property type="match status" value="1"/>
</dbReference>
<feature type="domain" description="Tr-type G" evidence="9">
    <location>
        <begin position="5"/>
        <end position="187"/>
    </location>
</feature>
<dbReference type="Pfam" id="PF00009">
    <property type="entry name" value="GTP_EFTU"/>
    <property type="match status" value="1"/>
</dbReference>
<dbReference type="Pfam" id="PF03144">
    <property type="entry name" value="GTP_EFTU_D2"/>
    <property type="match status" value="1"/>
</dbReference>
<dbReference type="InterPro" id="IPR004161">
    <property type="entry name" value="EFTu-like_2"/>
</dbReference>
<dbReference type="PROSITE" id="PS51722">
    <property type="entry name" value="G_TR_2"/>
    <property type="match status" value="1"/>
</dbReference>
<comment type="subcellular location">
    <subcellularLocation>
        <location evidence="1">Cytoplasm</location>
    </subcellularLocation>
</comment>
<dbReference type="RefSeq" id="WP_114208916.1">
    <property type="nucleotide sequence ID" value="NZ_CP030840.1"/>
</dbReference>
<gene>
    <name evidence="10" type="ORF">ACPOL_4790</name>
</gene>
<keyword evidence="3" id="KW-0963">Cytoplasm</keyword>
<dbReference type="SUPFAM" id="SSF52540">
    <property type="entry name" value="P-loop containing nucleoside triphosphate hydrolases"/>
    <property type="match status" value="1"/>
</dbReference>
<keyword evidence="5" id="KW-0648">Protein biosynthesis</keyword>
<dbReference type="GO" id="GO:0005525">
    <property type="term" value="F:GTP binding"/>
    <property type="evidence" value="ECO:0007669"/>
    <property type="project" value="UniProtKB-KW"/>
</dbReference>
<dbReference type="InterPro" id="IPR036388">
    <property type="entry name" value="WH-like_DNA-bd_sf"/>
</dbReference>
<evidence type="ECO:0000256" key="8">
    <source>
        <dbReference type="ARBA" id="ARBA00031615"/>
    </source>
</evidence>
<dbReference type="CDD" id="cd15491">
    <property type="entry name" value="selB_III"/>
    <property type="match status" value="1"/>
</dbReference>
<protein>
    <recommendedName>
        <fullName evidence="2">Selenocysteine-specific elongation factor</fullName>
    </recommendedName>
    <alternativeName>
        <fullName evidence="8">SelB translation factor</fullName>
    </alternativeName>
</protein>
<dbReference type="InterPro" id="IPR004535">
    <property type="entry name" value="Transl_elong_SelB"/>
</dbReference>
<dbReference type="InterPro" id="IPR015191">
    <property type="entry name" value="SelB_WHD4"/>
</dbReference>
<dbReference type="PANTHER" id="PTHR43721:SF22">
    <property type="entry name" value="ELONGATION FACTOR TU, MITOCHONDRIAL"/>
    <property type="match status" value="1"/>
</dbReference>
<dbReference type="InterPro" id="IPR031157">
    <property type="entry name" value="G_TR_CS"/>
</dbReference>
<proteinExistence type="predicted"/>
<organism evidence="10 11">
    <name type="scientific">Acidisarcina polymorpha</name>
    <dbReference type="NCBI Taxonomy" id="2211140"/>
    <lineage>
        <taxon>Bacteria</taxon>
        <taxon>Pseudomonadati</taxon>
        <taxon>Acidobacteriota</taxon>
        <taxon>Terriglobia</taxon>
        <taxon>Terriglobales</taxon>
        <taxon>Acidobacteriaceae</taxon>
        <taxon>Acidisarcina</taxon>
    </lineage>
</organism>
<dbReference type="InterPro" id="IPR009000">
    <property type="entry name" value="Transl_B-barrel_sf"/>
</dbReference>
<evidence type="ECO:0000313" key="10">
    <source>
        <dbReference type="EMBL" id="AXC14056.1"/>
    </source>
</evidence>
<dbReference type="InterPro" id="IPR027417">
    <property type="entry name" value="P-loop_NTPase"/>
</dbReference>
<dbReference type="Gene3D" id="1.10.10.10">
    <property type="entry name" value="Winged helix-like DNA-binding domain superfamily/Winged helix DNA-binding domain"/>
    <property type="match status" value="1"/>
</dbReference>
<dbReference type="Gene3D" id="3.40.50.300">
    <property type="entry name" value="P-loop containing nucleotide triphosphate hydrolases"/>
    <property type="match status" value="1"/>
</dbReference>